<gene>
    <name evidence="4" type="primary">dsdA</name>
    <name evidence="6" type="ORF">ELQ35_19720</name>
</gene>
<dbReference type="PANTHER" id="PTHR48078:SF9">
    <property type="entry name" value="D-SERINE DEHYDRATASE"/>
    <property type="match status" value="1"/>
</dbReference>
<dbReference type="RefSeq" id="WP_126866895.1">
    <property type="nucleotide sequence ID" value="NZ_JAUSTX010000027.1"/>
</dbReference>
<dbReference type="SUPFAM" id="SSF53686">
    <property type="entry name" value="Tryptophan synthase beta subunit-like PLP-dependent enzymes"/>
    <property type="match status" value="1"/>
</dbReference>
<dbReference type="GO" id="GO:0030170">
    <property type="term" value="F:pyridoxal phosphate binding"/>
    <property type="evidence" value="ECO:0007669"/>
    <property type="project" value="InterPro"/>
</dbReference>
<reference evidence="6 7" key="1">
    <citation type="submission" date="2018-12" db="EMBL/GenBank/DDBJ databases">
        <title>Bacillus chawlae sp. nov., Bacillus glennii sp. nov., and Bacillus saganii sp. nov. Isolated from the Vehicle Assembly Building at Kennedy Space Center where the Viking Spacecraft were Assembled.</title>
        <authorList>
            <person name="Seuylemezian A."/>
            <person name="Vaishampayan P."/>
        </authorList>
    </citation>
    <scope>NUCLEOTIDE SEQUENCE [LARGE SCALE GENOMIC DNA]</scope>
    <source>
        <strain evidence="6 7">L5</strain>
    </source>
</reference>
<comment type="similarity">
    <text evidence="4">Belongs to the serine/threonine dehydratase family. DsdA subfamily.</text>
</comment>
<dbReference type="InterPro" id="IPR000634">
    <property type="entry name" value="Ser/Thr_deHydtase_PyrdxlP-BS"/>
</dbReference>
<dbReference type="NCBIfam" id="TIGR02035">
    <property type="entry name" value="D_Ser_am_lyase"/>
    <property type="match status" value="1"/>
</dbReference>
<comment type="catalytic activity">
    <reaction evidence="4">
        <text>D-serine = pyruvate + NH4(+)</text>
        <dbReference type="Rhea" id="RHEA:13977"/>
        <dbReference type="ChEBI" id="CHEBI:15361"/>
        <dbReference type="ChEBI" id="CHEBI:28938"/>
        <dbReference type="ChEBI" id="CHEBI:35247"/>
        <dbReference type="EC" id="4.3.1.18"/>
    </reaction>
</comment>
<dbReference type="PANTHER" id="PTHR48078">
    <property type="entry name" value="THREONINE DEHYDRATASE, MITOCHONDRIAL-RELATED"/>
    <property type="match status" value="1"/>
</dbReference>
<proteinExistence type="inferred from homology"/>
<protein>
    <recommendedName>
        <fullName evidence="4">Probable D-serine dehydratase</fullName>
        <ecNumber evidence="4">4.3.1.18</ecNumber>
    </recommendedName>
    <alternativeName>
        <fullName evidence="4">D-serine deaminase</fullName>
        <shortName evidence="4">DSD</shortName>
    </alternativeName>
</protein>
<comment type="caution">
    <text evidence="6">The sequence shown here is derived from an EMBL/GenBank/DDBJ whole genome shotgun (WGS) entry which is preliminary data.</text>
</comment>
<evidence type="ECO:0000256" key="2">
    <source>
        <dbReference type="ARBA" id="ARBA00022898"/>
    </source>
</evidence>
<dbReference type="Proteomes" id="UP000267430">
    <property type="component" value="Unassembled WGS sequence"/>
</dbReference>
<evidence type="ECO:0000313" key="6">
    <source>
        <dbReference type="EMBL" id="RUQ25821.1"/>
    </source>
</evidence>
<comment type="cofactor">
    <cofactor evidence="1 4">
        <name>pyridoxal 5'-phosphate</name>
        <dbReference type="ChEBI" id="CHEBI:597326"/>
    </cofactor>
</comment>
<keyword evidence="7" id="KW-1185">Reference proteome</keyword>
<name>A0A3S0V7Z0_9BACI</name>
<dbReference type="GO" id="GO:0036088">
    <property type="term" value="P:D-serine catabolic process"/>
    <property type="evidence" value="ECO:0007669"/>
    <property type="project" value="TreeGrafter"/>
</dbReference>
<dbReference type="GO" id="GO:0009097">
    <property type="term" value="P:isoleucine biosynthetic process"/>
    <property type="evidence" value="ECO:0007669"/>
    <property type="project" value="TreeGrafter"/>
</dbReference>
<dbReference type="InterPro" id="IPR011780">
    <property type="entry name" value="D_Ser_am_lyase"/>
</dbReference>
<evidence type="ECO:0000256" key="3">
    <source>
        <dbReference type="ARBA" id="ARBA00023239"/>
    </source>
</evidence>
<dbReference type="CDD" id="cd06447">
    <property type="entry name" value="D-Ser-dehyd"/>
    <property type="match status" value="1"/>
</dbReference>
<dbReference type="GO" id="GO:0008721">
    <property type="term" value="F:D-serine ammonia-lyase activity"/>
    <property type="evidence" value="ECO:0007669"/>
    <property type="project" value="UniProtKB-EC"/>
</dbReference>
<evidence type="ECO:0000313" key="7">
    <source>
        <dbReference type="Proteomes" id="UP000267430"/>
    </source>
</evidence>
<sequence>MEDSLIAGKTLTEWKKAYPLLNKIISMEEVFWKNPKYQVYKEAVITARLNEENVRDAEERLSRFAPYIAKVFPETQETNGMIESPIVEIHNFHNQLEKMFNQNIQGKILLKCDNQLAISGSIKARGGIYEVLKHAEDLAIENNMLTMNDDYSIINNDEFRKFYSKYSISVGSTGNLGLSIGIMSAKIGFNVTVHMSADAKQWKKDLLRSKGVIVIEHNSDYSKAVEEGRKQSDANPNSFFVDDENSTDLFLGYAVAASRLKKQLDELNVKVDEDHPLFVYLPCGVGGGPGGVTFGLKLIFKDHVHCFFSEPTHSPCMLIGLMTEQHDRVSVQDFGIDNLTDADGLAVGRPSGFVGKSLENVISGVYTIEDKMLYALLSTLIDTEDIYLEPSALAGVLGPVQLFKSRSGRKYLEQNKLFHKMANATHIPWATGGNMVPKEIMESYYNKGLQISSEMGDMLSKLKKSKKF</sequence>
<evidence type="ECO:0000256" key="4">
    <source>
        <dbReference type="HAMAP-Rule" id="MF_01030"/>
    </source>
</evidence>
<dbReference type="HAMAP" id="MF_01030">
    <property type="entry name" value="D_Ser_dehydrat"/>
    <property type="match status" value="1"/>
</dbReference>
<feature type="modified residue" description="N6-(pyridoxal phosphate)lysine" evidence="4">
    <location>
        <position position="123"/>
    </location>
</feature>
<dbReference type="InterPro" id="IPR036052">
    <property type="entry name" value="TrpB-like_PALP_sf"/>
</dbReference>
<dbReference type="GO" id="GO:0016836">
    <property type="term" value="F:hydro-lyase activity"/>
    <property type="evidence" value="ECO:0007669"/>
    <property type="project" value="UniProtKB-UniRule"/>
</dbReference>
<dbReference type="OrthoDB" id="9780546at2"/>
<keyword evidence="3 4" id="KW-0456">Lyase</keyword>
<keyword evidence="2 4" id="KW-0663">Pyridoxal phosphate</keyword>
<feature type="domain" description="Tryptophan synthase beta chain-like PALP" evidence="5">
    <location>
        <begin position="101"/>
        <end position="399"/>
    </location>
</feature>
<dbReference type="AlphaFoldDB" id="A0A3S0V7Z0"/>
<dbReference type="Pfam" id="PF00291">
    <property type="entry name" value="PALP"/>
    <property type="match status" value="1"/>
</dbReference>
<dbReference type="InterPro" id="IPR001926">
    <property type="entry name" value="TrpB-like_PALP"/>
</dbReference>
<evidence type="ECO:0000259" key="5">
    <source>
        <dbReference type="Pfam" id="PF00291"/>
    </source>
</evidence>
<dbReference type="NCBIfam" id="NF002823">
    <property type="entry name" value="PRK02991.1"/>
    <property type="match status" value="1"/>
</dbReference>
<dbReference type="EC" id="4.3.1.18" evidence="4"/>
<dbReference type="Gene3D" id="3.40.50.1100">
    <property type="match status" value="2"/>
</dbReference>
<dbReference type="InterPro" id="IPR050147">
    <property type="entry name" value="Ser/Thr_Dehydratase"/>
</dbReference>
<dbReference type="PROSITE" id="PS00165">
    <property type="entry name" value="DEHYDRATASE_SER_THR"/>
    <property type="match status" value="1"/>
</dbReference>
<organism evidence="6 7">
    <name type="scientific">Peribacillus cavernae</name>
    <dbReference type="NCBI Taxonomy" id="1674310"/>
    <lineage>
        <taxon>Bacteria</taxon>
        <taxon>Bacillati</taxon>
        <taxon>Bacillota</taxon>
        <taxon>Bacilli</taxon>
        <taxon>Bacillales</taxon>
        <taxon>Bacillaceae</taxon>
        <taxon>Peribacillus</taxon>
    </lineage>
</organism>
<dbReference type="EMBL" id="RYZZ01000038">
    <property type="protein sequence ID" value="RUQ25821.1"/>
    <property type="molecule type" value="Genomic_DNA"/>
</dbReference>
<accession>A0A3S0V7Z0</accession>
<evidence type="ECO:0000256" key="1">
    <source>
        <dbReference type="ARBA" id="ARBA00001933"/>
    </source>
</evidence>